<dbReference type="RefSeq" id="XP_007413414.1">
    <property type="nucleotide sequence ID" value="XM_007413352.1"/>
</dbReference>
<protein>
    <recommendedName>
        <fullName evidence="5">Secreted protein</fullName>
    </recommendedName>
</protein>
<name>F4RWG3_MELLP</name>
<evidence type="ECO:0000313" key="3">
    <source>
        <dbReference type="EMBL" id="EGG03279.1"/>
    </source>
</evidence>
<keyword evidence="2" id="KW-0732">Signal</keyword>
<gene>
    <name evidence="3" type="ORF">MELLADRAFT_109431</name>
</gene>
<feature type="region of interest" description="Disordered" evidence="1">
    <location>
        <begin position="401"/>
        <end position="425"/>
    </location>
</feature>
<dbReference type="KEGG" id="mlr:MELLADRAFT_109431"/>
<sequence length="440" mass="49318">MRVLCVTLGLLIRTTIAGFSCGSEVPSREVFNYLRDELSILHGSYPRGNHGGSNLDGGISLVNEIGGPSTHSSWQDELGYSIRPEGLSNNYFDDLEFDSIQRLFEFEDNARNPLEETLPGDKLGSSTSRESHTTENRSGLENEINEAGRLDHMTLDGHGKIGTSSEPDSTEESMKTTSETLKHLKGYTKENIELSKALIRNNLQISKRLVNANTLFLKKIKTMGSKLDLTKIDLKFLKELTDIGLKDLNSFTKNHYEMSEELTNRKLELSISLNLIRLKILQRIVEKNSIEEIPDRSDPLTHENLSQLDKLTQENVDLSRELVEGNVDLFRDIYQSQMNLLETLDHHKTLDEPNSFSSRINPKTSENYHIKGGTIDTAGNRMESDLTQNQGILKRKRKNIAMDSRHQESDLSTLSTTGTVKSRGSSIVNVSSSAVHPSSL</sequence>
<feature type="region of interest" description="Disordered" evidence="1">
    <location>
        <begin position="111"/>
        <end position="147"/>
    </location>
</feature>
<feature type="compositionally biased region" description="Basic and acidic residues" evidence="1">
    <location>
        <begin position="129"/>
        <end position="147"/>
    </location>
</feature>
<keyword evidence="4" id="KW-1185">Reference proteome</keyword>
<feature type="compositionally biased region" description="Polar residues" evidence="1">
    <location>
        <begin position="410"/>
        <end position="420"/>
    </location>
</feature>
<reference evidence="4" key="1">
    <citation type="journal article" date="2011" name="Proc. Natl. Acad. Sci. U.S.A.">
        <title>Obligate biotrophy features unraveled by the genomic analysis of rust fungi.</title>
        <authorList>
            <person name="Duplessis S."/>
            <person name="Cuomo C.A."/>
            <person name="Lin Y.-C."/>
            <person name="Aerts A."/>
            <person name="Tisserant E."/>
            <person name="Veneault-Fourrey C."/>
            <person name="Joly D.L."/>
            <person name="Hacquard S."/>
            <person name="Amselem J."/>
            <person name="Cantarel B.L."/>
            <person name="Chiu R."/>
            <person name="Coutinho P.M."/>
            <person name="Feau N."/>
            <person name="Field M."/>
            <person name="Frey P."/>
            <person name="Gelhaye E."/>
            <person name="Goldberg J."/>
            <person name="Grabherr M.G."/>
            <person name="Kodira C.D."/>
            <person name="Kohler A."/>
            <person name="Kuees U."/>
            <person name="Lindquist E.A."/>
            <person name="Lucas S.M."/>
            <person name="Mago R."/>
            <person name="Mauceli E."/>
            <person name="Morin E."/>
            <person name="Murat C."/>
            <person name="Pangilinan J.L."/>
            <person name="Park R."/>
            <person name="Pearson M."/>
            <person name="Quesneville H."/>
            <person name="Rouhier N."/>
            <person name="Sakthikumar S."/>
            <person name="Salamov A.A."/>
            <person name="Schmutz J."/>
            <person name="Selles B."/>
            <person name="Shapiro H."/>
            <person name="Tanguay P."/>
            <person name="Tuskan G.A."/>
            <person name="Henrissat B."/>
            <person name="Van de Peer Y."/>
            <person name="Rouze P."/>
            <person name="Ellis J.G."/>
            <person name="Dodds P.N."/>
            <person name="Schein J.E."/>
            <person name="Zhong S."/>
            <person name="Hamelin R.C."/>
            <person name="Grigoriev I.V."/>
            <person name="Szabo L.J."/>
            <person name="Martin F."/>
        </authorList>
    </citation>
    <scope>NUCLEOTIDE SEQUENCE [LARGE SCALE GENOMIC DNA]</scope>
    <source>
        <strain evidence="4">98AG31 / pathotype 3-4-7</strain>
    </source>
</reference>
<evidence type="ECO:0000313" key="4">
    <source>
        <dbReference type="Proteomes" id="UP000001072"/>
    </source>
</evidence>
<evidence type="ECO:0000256" key="1">
    <source>
        <dbReference type="SAM" id="MobiDB-lite"/>
    </source>
</evidence>
<proteinExistence type="predicted"/>
<dbReference type="InParanoid" id="F4RWG3"/>
<dbReference type="AlphaFoldDB" id="F4RWG3"/>
<accession>F4RWG3</accession>
<dbReference type="Proteomes" id="UP000001072">
    <property type="component" value="Unassembled WGS sequence"/>
</dbReference>
<dbReference type="GeneID" id="18923762"/>
<dbReference type="VEuPathDB" id="FungiDB:MELLADRAFT_109431"/>
<feature type="chain" id="PRO_5003318055" description="Secreted protein" evidence="2">
    <location>
        <begin position="18"/>
        <end position="440"/>
    </location>
</feature>
<dbReference type="HOGENOM" id="CLU_622677_0_0_1"/>
<feature type="signal peptide" evidence="2">
    <location>
        <begin position="1"/>
        <end position="17"/>
    </location>
</feature>
<dbReference type="EMBL" id="GL883125">
    <property type="protein sequence ID" value="EGG03279.1"/>
    <property type="molecule type" value="Genomic_DNA"/>
</dbReference>
<evidence type="ECO:0008006" key="5">
    <source>
        <dbReference type="Google" id="ProtNLM"/>
    </source>
</evidence>
<organism evidence="4">
    <name type="scientific">Melampsora larici-populina (strain 98AG31 / pathotype 3-4-7)</name>
    <name type="common">Poplar leaf rust fungus</name>
    <dbReference type="NCBI Taxonomy" id="747676"/>
    <lineage>
        <taxon>Eukaryota</taxon>
        <taxon>Fungi</taxon>
        <taxon>Dikarya</taxon>
        <taxon>Basidiomycota</taxon>
        <taxon>Pucciniomycotina</taxon>
        <taxon>Pucciniomycetes</taxon>
        <taxon>Pucciniales</taxon>
        <taxon>Melampsoraceae</taxon>
        <taxon>Melampsora</taxon>
    </lineage>
</organism>
<evidence type="ECO:0000256" key="2">
    <source>
        <dbReference type="SAM" id="SignalP"/>
    </source>
</evidence>